<feature type="compositionally biased region" description="Polar residues" evidence="1">
    <location>
        <begin position="73"/>
        <end position="97"/>
    </location>
</feature>
<proteinExistence type="predicted"/>
<reference evidence="3 4" key="1">
    <citation type="submission" date="2024-01" db="EMBL/GenBank/DDBJ databases">
        <title>Maribacter spp. originated from different algae showed divergent polysaccharides utilization ability.</title>
        <authorList>
            <person name="Wang H."/>
            <person name="Wu Y."/>
        </authorList>
    </citation>
    <scope>NUCLEOTIDE SEQUENCE [LARGE SCALE GENOMIC DNA]</scope>
    <source>
        <strain evidence="3 4">KPT27_14</strain>
    </source>
</reference>
<dbReference type="EMBL" id="JAZDDF010000001">
    <property type="protein sequence ID" value="MEE1971248.1"/>
    <property type="molecule type" value="Genomic_DNA"/>
</dbReference>
<keyword evidence="2" id="KW-1133">Transmembrane helix</keyword>
<organism evidence="3 4">
    <name type="scientific">Maribacter flavus</name>
    <dbReference type="NCBI Taxonomy" id="1658664"/>
    <lineage>
        <taxon>Bacteria</taxon>
        <taxon>Pseudomonadati</taxon>
        <taxon>Bacteroidota</taxon>
        <taxon>Flavobacteriia</taxon>
        <taxon>Flavobacteriales</taxon>
        <taxon>Flavobacteriaceae</taxon>
        <taxon>Maribacter</taxon>
    </lineage>
</organism>
<evidence type="ECO:0000313" key="3">
    <source>
        <dbReference type="EMBL" id="MEE1971248.1"/>
    </source>
</evidence>
<keyword evidence="2" id="KW-0472">Membrane</keyword>
<feature type="compositionally biased region" description="Basic and acidic residues" evidence="1">
    <location>
        <begin position="225"/>
        <end position="235"/>
    </location>
</feature>
<comment type="caution">
    <text evidence="3">The sequence shown here is derived from an EMBL/GenBank/DDBJ whole genome shotgun (WGS) entry which is preliminary data.</text>
</comment>
<evidence type="ECO:0000313" key="4">
    <source>
        <dbReference type="Proteomes" id="UP001343698"/>
    </source>
</evidence>
<feature type="compositionally biased region" description="Basic and acidic residues" evidence="1">
    <location>
        <begin position="98"/>
        <end position="113"/>
    </location>
</feature>
<evidence type="ECO:0000256" key="1">
    <source>
        <dbReference type="SAM" id="MobiDB-lite"/>
    </source>
</evidence>
<sequence length="501" mass="54629">MSKKHLDELFQERFKGFEETPDEKVWSAIEASLDKKRKKRILPLWWQLAGVAAVLIVGLLLFNPFNSKVSPDTHTITDTEQTDETPQLSKDPIQTKNEIGRETEMNRSAESKDGSITIDETSVADTNTDSDGTISTNKVVNSADAQSNIRSGRSYSEATKQDGQQITNNTGIAEQSLTKKDGQNTEVASVYTTQSNDTQENGTSEDAVSGTGEVVLRNETIVSAEKNKNPETKGVDEKKSLYEEIQAMEEEEKVASRTSGNRWSAGPSIAPVYFDAIGTGSPVSPMFSTNSKSGNINMSYGLSVAYEISPKLSVRSGVHKVDYGYNTNDVFFTSSLSAAFNENRIVNINYAETAENIVVSASNATLNVDSKSFDVSARSANRSGVMAQQLGYLEVPVEVSYALVNNKFGVHVIGGVSSLFLVDNDVDLTSGNLTTQIGEANNVNDLNFSANFGIGLGYQFSQRLKLNVEPVFKYQLNTFSNVDGTFNPYTIGVYSGISFKF</sequence>
<keyword evidence="2" id="KW-0812">Transmembrane</keyword>
<evidence type="ECO:0000256" key="2">
    <source>
        <dbReference type="SAM" id="Phobius"/>
    </source>
</evidence>
<feature type="region of interest" description="Disordered" evidence="1">
    <location>
        <begin position="73"/>
        <end position="171"/>
    </location>
</feature>
<dbReference type="Proteomes" id="UP001343698">
    <property type="component" value="Unassembled WGS sequence"/>
</dbReference>
<protein>
    <recommendedName>
        <fullName evidence="5">Outer membrane protein beta-barrel domain-containing protein</fullName>
    </recommendedName>
</protein>
<gene>
    <name evidence="3" type="ORF">V1H85_02250</name>
</gene>
<evidence type="ECO:0008006" key="5">
    <source>
        <dbReference type="Google" id="ProtNLM"/>
    </source>
</evidence>
<name>A0ABU7IEH5_9FLAO</name>
<feature type="compositionally biased region" description="Polar residues" evidence="1">
    <location>
        <begin position="192"/>
        <end position="206"/>
    </location>
</feature>
<feature type="region of interest" description="Disordered" evidence="1">
    <location>
        <begin position="192"/>
        <end position="235"/>
    </location>
</feature>
<accession>A0ABU7IEH5</accession>
<dbReference type="RefSeq" id="WP_272635820.1">
    <property type="nucleotide sequence ID" value="NZ_JAZDDF010000001.1"/>
</dbReference>
<feature type="transmembrane region" description="Helical" evidence="2">
    <location>
        <begin position="44"/>
        <end position="62"/>
    </location>
</feature>
<keyword evidence="4" id="KW-1185">Reference proteome</keyword>
<feature type="compositionally biased region" description="Polar residues" evidence="1">
    <location>
        <begin position="118"/>
        <end position="171"/>
    </location>
</feature>